<keyword evidence="6 7" id="KW-0472">Membrane</keyword>
<dbReference type="GO" id="GO:0005886">
    <property type="term" value="C:plasma membrane"/>
    <property type="evidence" value="ECO:0007669"/>
    <property type="project" value="UniProtKB-SubCell"/>
</dbReference>
<keyword evidence="3" id="KW-1003">Cell membrane</keyword>
<evidence type="ECO:0000256" key="6">
    <source>
        <dbReference type="ARBA" id="ARBA00023136"/>
    </source>
</evidence>
<evidence type="ECO:0000256" key="1">
    <source>
        <dbReference type="ARBA" id="ARBA00004651"/>
    </source>
</evidence>
<evidence type="ECO:0000256" key="4">
    <source>
        <dbReference type="ARBA" id="ARBA00022692"/>
    </source>
</evidence>
<dbReference type="InterPro" id="IPR003317">
    <property type="entry name" value="Cyt-d_oxidase_su2"/>
</dbReference>
<reference evidence="8 9" key="1">
    <citation type="submission" date="2016-01" db="EMBL/GenBank/DDBJ databases">
        <title>The new phylogeny of the genus Mycobacterium.</title>
        <authorList>
            <person name="Tarcisio F."/>
            <person name="Conor M."/>
            <person name="Antonella G."/>
            <person name="Elisabetta G."/>
            <person name="Giulia F.S."/>
            <person name="Sara T."/>
            <person name="Anna F."/>
            <person name="Clotilde B."/>
            <person name="Roberto B."/>
            <person name="Veronica D.S."/>
            <person name="Fabio R."/>
            <person name="Monica P."/>
            <person name="Olivier J."/>
            <person name="Enrico T."/>
            <person name="Nicola S."/>
        </authorList>
    </citation>
    <scope>NUCLEOTIDE SEQUENCE [LARGE SCALE GENOMIC DNA]</scope>
    <source>
        <strain evidence="8 9">DSM 44616</strain>
    </source>
</reference>
<evidence type="ECO:0000256" key="3">
    <source>
        <dbReference type="ARBA" id="ARBA00022475"/>
    </source>
</evidence>
<evidence type="ECO:0000256" key="2">
    <source>
        <dbReference type="ARBA" id="ARBA00007543"/>
    </source>
</evidence>
<dbReference type="PANTHER" id="PTHR43141">
    <property type="entry name" value="CYTOCHROME BD2 SUBUNIT II"/>
    <property type="match status" value="1"/>
</dbReference>
<feature type="transmembrane region" description="Helical" evidence="7">
    <location>
        <begin position="200"/>
        <end position="219"/>
    </location>
</feature>
<name>A0AAJ3NNN8_9MYCO</name>
<feature type="transmembrane region" description="Helical" evidence="7">
    <location>
        <begin position="83"/>
        <end position="103"/>
    </location>
</feature>
<gene>
    <name evidence="8" type="ORF">AWC23_18365</name>
</gene>
<comment type="caution">
    <text evidence="8">The sequence shown here is derived from an EMBL/GenBank/DDBJ whole genome shotgun (WGS) entry which is preliminary data.</text>
</comment>
<keyword evidence="4 7" id="KW-0812">Transmembrane</keyword>
<feature type="transmembrane region" description="Helical" evidence="7">
    <location>
        <begin position="159"/>
        <end position="179"/>
    </location>
</feature>
<keyword evidence="9" id="KW-1185">Reference proteome</keyword>
<dbReference type="PANTHER" id="PTHR43141:SF4">
    <property type="entry name" value="CYTOCHROME BD2 SUBUNIT II"/>
    <property type="match status" value="1"/>
</dbReference>
<feature type="transmembrane region" description="Helical" evidence="7">
    <location>
        <begin position="231"/>
        <end position="250"/>
    </location>
</feature>
<dbReference type="GO" id="GO:0070069">
    <property type="term" value="C:cytochrome complex"/>
    <property type="evidence" value="ECO:0007669"/>
    <property type="project" value="TreeGrafter"/>
</dbReference>
<keyword evidence="5 7" id="KW-1133">Transmembrane helix</keyword>
<dbReference type="GO" id="GO:0009055">
    <property type="term" value="F:electron transfer activity"/>
    <property type="evidence" value="ECO:0007669"/>
    <property type="project" value="TreeGrafter"/>
</dbReference>
<protein>
    <submittedName>
        <fullName evidence="8">Cytochrome D ubiquinol oxidase subunit II</fullName>
    </submittedName>
</protein>
<evidence type="ECO:0000313" key="9">
    <source>
        <dbReference type="Proteomes" id="UP000193387"/>
    </source>
</evidence>
<evidence type="ECO:0000256" key="7">
    <source>
        <dbReference type="SAM" id="Phobius"/>
    </source>
</evidence>
<dbReference type="Pfam" id="PF02322">
    <property type="entry name" value="Cyt_bd_oxida_II"/>
    <property type="match status" value="1"/>
</dbReference>
<dbReference type="Proteomes" id="UP000193387">
    <property type="component" value="Unassembled WGS sequence"/>
</dbReference>
<feature type="transmembrane region" description="Helical" evidence="7">
    <location>
        <begin position="115"/>
        <end position="139"/>
    </location>
</feature>
<evidence type="ECO:0000256" key="5">
    <source>
        <dbReference type="ARBA" id="ARBA00022989"/>
    </source>
</evidence>
<comment type="subcellular location">
    <subcellularLocation>
        <location evidence="1">Cell membrane</location>
        <topology evidence="1">Multi-pass membrane protein</topology>
    </subcellularLocation>
</comment>
<evidence type="ECO:0000313" key="8">
    <source>
        <dbReference type="EMBL" id="ORW70146.1"/>
    </source>
</evidence>
<dbReference type="GO" id="GO:0016682">
    <property type="term" value="F:oxidoreductase activity, acting on diphenols and related substances as donors, oxygen as acceptor"/>
    <property type="evidence" value="ECO:0007669"/>
    <property type="project" value="TreeGrafter"/>
</dbReference>
<dbReference type="AlphaFoldDB" id="A0AAJ3NNN8"/>
<dbReference type="RefSeq" id="WP_085256812.1">
    <property type="nucleotide sequence ID" value="NZ_AP022573.1"/>
</dbReference>
<feature type="transmembrane region" description="Helical" evidence="7">
    <location>
        <begin position="262"/>
        <end position="280"/>
    </location>
</feature>
<sequence>MAGFVAVLLFAGVVAYAVLGGADFGAGFWDLLAGGAQRGRAPRGLIDSCVAPVWEANHIWLIYCIVVLWSGFPTAFTAITTTLYLPLMVAALGIVLRGAGFAFRKESMFTPEQRLYGVVFAASSVLTPYCFGAIAGALASGRVPPGGYGDPVGSWINPSSALGGVLAVLACGFLAATYLTVAARRGGDETLAGYFRHRGIAAGAATGAVGMAGIAVLRIDAPRLFHSLTHAGLAVVTLAALCGITAIGMLARKRFVGVRETAAAAVAAVVAGWGVSQYPYLLGTHMTIQDAAAPRATLGVLVAVACAAGVLVLPALVALFRLTATPGAVADPQKR</sequence>
<feature type="transmembrane region" description="Helical" evidence="7">
    <location>
        <begin position="300"/>
        <end position="320"/>
    </location>
</feature>
<dbReference type="EMBL" id="LQPR01000041">
    <property type="protein sequence ID" value="ORW70146.1"/>
    <property type="molecule type" value="Genomic_DNA"/>
</dbReference>
<comment type="similarity">
    <text evidence="2">Belongs to the cytochrome ubiquinol oxidase subunit 2 family.</text>
</comment>
<organism evidence="8 9">
    <name type="scientific">Mycobacterium saskatchewanense</name>
    <dbReference type="NCBI Taxonomy" id="220927"/>
    <lineage>
        <taxon>Bacteria</taxon>
        <taxon>Bacillati</taxon>
        <taxon>Actinomycetota</taxon>
        <taxon>Actinomycetes</taxon>
        <taxon>Mycobacteriales</taxon>
        <taxon>Mycobacteriaceae</taxon>
        <taxon>Mycobacterium</taxon>
        <taxon>Mycobacterium simiae complex</taxon>
    </lineage>
</organism>
<dbReference type="GO" id="GO:0019646">
    <property type="term" value="P:aerobic electron transport chain"/>
    <property type="evidence" value="ECO:0007669"/>
    <property type="project" value="TreeGrafter"/>
</dbReference>
<accession>A0AAJ3NNN8</accession>
<proteinExistence type="inferred from homology"/>